<dbReference type="OrthoDB" id="7067978at2"/>
<dbReference type="AlphaFoldDB" id="A0A1E5BKB5"/>
<proteinExistence type="predicted"/>
<dbReference type="STRING" id="1187848.A1QO_02720"/>
<reference evidence="1 2" key="1">
    <citation type="journal article" date="2012" name="Science">
        <title>Ecological populations of bacteria act as socially cohesive units of antibiotic production and resistance.</title>
        <authorList>
            <person name="Cordero O.X."/>
            <person name="Wildschutte H."/>
            <person name="Kirkup B."/>
            <person name="Proehl S."/>
            <person name="Ngo L."/>
            <person name="Hussain F."/>
            <person name="Le Roux F."/>
            <person name="Mincer T."/>
            <person name="Polz M.F."/>
        </authorList>
    </citation>
    <scope>NUCLEOTIDE SEQUENCE [LARGE SCALE GENOMIC DNA]</scope>
    <source>
        <strain evidence="1 2">ZF-129</strain>
    </source>
</reference>
<comment type="caution">
    <text evidence="1">The sequence shown here is derived from an EMBL/GenBank/DDBJ whole genome shotgun (WGS) entry which is preliminary data.</text>
</comment>
<protein>
    <submittedName>
        <fullName evidence="1">Uncharacterized protein</fullName>
    </submittedName>
</protein>
<gene>
    <name evidence="1" type="ORF">A1QO_02720</name>
</gene>
<sequence length="88" mass="10154">MTEEMVDPKRSVENLRERLKQTRKQMGGSDALFIALYGKEPEGNQDNTFRNLVNRGSLKAEFVALCAEKLEWHDVTLSELFALPERKK</sequence>
<name>A0A1E5BKB5_9VIBR</name>
<organism evidence="1 2">
    <name type="scientific">Vibrio genomosp. F10 str. ZF-129</name>
    <dbReference type="NCBI Taxonomy" id="1187848"/>
    <lineage>
        <taxon>Bacteria</taxon>
        <taxon>Pseudomonadati</taxon>
        <taxon>Pseudomonadota</taxon>
        <taxon>Gammaproteobacteria</taxon>
        <taxon>Vibrionales</taxon>
        <taxon>Vibrionaceae</taxon>
        <taxon>Vibrio</taxon>
    </lineage>
</organism>
<evidence type="ECO:0000313" key="2">
    <source>
        <dbReference type="Proteomes" id="UP000094741"/>
    </source>
</evidence>
<accession>A0A1E5BKB5</accession>
<dbReference type="Proteomes" id="UP000094741">
    <property type="component" value="Unassembled WGS sequence"/>
</dbReference>
<dbReference type="RefSeq" id="WP_017041308.1">
    <property type="nucleotide sequence ID" value="NZ_AJYQ02000002.1"/>
</dbReference>
<dbReference type="EMBL" id="AJYQ02000002">
    <property type="protein sequence ID" value="OEE38311.1"/>
    <property type="molecule type" value="Genomic_DNA"/>
</dbReference>
<evidence type="ECO:0000313" key="1">
    <source>
        <dbReference type="EMBL" id="OEE38311.1"/>
    </source>
</evidence>